<dbReference type="GO" id="GO:0016746">
    <property type="term" value="F:acyltransferase activity"/>
    <property type="evidence" value="ECO:0007669"/>
    <property type="project" value="UniProtKB-KW"/>
</dbReference>
<dbReference type="RefSeq" id="WP_377126558.1">
    <property type="nucleotide sequence ID" value="NZ_JBHRSD010000029.1"/>
</dbReference>
<dbReference type="Pfam" id="PF00583">
    <property type="entry name" value="Acetyltransf_1"/>
    <property type="match status" value="1"/>
</dbReference>
<name>A0ABV7CN32_9GAMM</name>
<keyword evidence="1 4" id="KW-0808">Transferase</keyword>
<gene>
    <name evidence="4" type="ORF">ACFOEE_16125</name>
</gene>
<evidence type="ECO:0000313" key="5">
    <source>
        <dbReference type="Proteomes" id="UP001595453"/>
    </source>
</evidence>
<reference evidence="5" key="1">
    <citation type="journal article" date="2019" name="Int. J. Syst. Evol. Microbiol.">
        <title>The Global Catalogue of Microorganisms (GCM) 10K type strain sequencing project: providing services to taxonomists for standard genome sequencing and annotation.</title>
        <authorList>
            <consortium name="The Broad Institute Genomics Platform"/>
            <consortium name="The Broad Institute Genome Sequencing Center for Infectious Disease"/>
            <person name="Wu L."/>
            <person name="Ma J."/>
        </authorList>
    </citation>
    <scope>NUCLEOTIDE SEQUENCE [LARGE SCALE GENOMIC DNA]</scope>
    <source>
        <strain evidence="5">KCTC 42730</strain>
    </source>
</reference>
<evidence type="ECO:0000256" key="1">
    <source>
        <dbReference type="ARBA" id="ARBA00022679"/>
    </source>
</evidence>
<accession>A0ABV7CN32</accession>
<sequence length="158" mass="17456">MISPIRATDWTAIVEIQAEVYHAVEPESLSVLQAKWLMSPETCFVYRDVSGEIGGYLLAHRWHSETPPKLYQQLAAADGHILFLHDLAISQRLAGQGAGRAMVEHLLAVAKTHGYQQSLLVSVQDSVQFWQKFGYTETNQIASASYGEGAAVMINNLV</sequence>
<dbReference type="PANTHER" id="PTHR43877">
    <property type="entry name" value="AMINOALKYLPHOSPHONATE N-ACETYLTRANSFERASE-RELATED-RELATED"/>
    <property type="match status" value="1"/>
</dbReference>
<keyword evidence="2 4" id="KW-0012">Acyltransferase</keyword>
<dbReference type="CDD" id="cd04301">
    <property type="entry name" value="NAT_SF"/>
    <property type="match status" value="1"/>
</dbReference>
<dbReference type="EC" id="2.3.-.-" evidence="4"/>
<organism evidence="4 5">
    <name type="scientific">Pseudoalteromonas fenneropenaei</name>
    <dbReference type="NCBI Taxonomy" id="1737459"/>
    <lineage>
        <taxon>Bacteria</taxon>
        <taxon>Pseudomonadati</taxon>
        <taxon>Pseudomonadota</taxon>
        <taxon>Gammaproteobacteria</taxon>
        <taxon>Alteromonadales</taxon>
        <taxon>Pseudoalteromonadaceae</taxon>
        <taxon>Pseudoalteromonas</taxon>
    </lineage>
</organism>
<proteinExistence type="predicted"/>
<dbReference type="Gene3D" id="3.40.630.30">
    <property type="match status" value="1"/>
</dbReference>
<evidence type="ECO:0000259" key="3">
    <source>
        <dbReference type="PROSITE" id="PS51186"/>
    </source>
</evidence>
<protein>
    <submittedName>
        <fullName evidence="4">GNAT family N-acetyltransferase</fullName>
        <ecNumber evidence="4">2.3.-.-</ecNumber>
    </submittedName>
</protein>
<evidence type="ECO:0000256" key="2">
    <source>
        <dbReference type="ARBA" id="ARBA00023315"/>
    </source>
</evidence>
<dbReference type="SUPFAM" id="SSF55729">
    <property type="entry name" value="Acyl-CoA N-acyltransferases (Nat)"/>
    <property type="match status" value="1"/>
</dbReference>
<dbReference type="InterPro" id="IPR050832">
    <property type="entry name" value="Bact_Acetyltransf"/>
</dbReference>
<feature type="domain" description="N-acetyltransferase" evidence="3">
    <location>
        <begin position="1"/>
        <end position="158"/>
    </location>
</feature>
<evidence type="ECO:0000313" key="4">
    <source>
        <dbReference type="EMBL" id="MFC3034039.1"/>
    </source>
</evidence>
<comment type="caution">
    <text evidence="4">The sequence shown here is derived from an EMBL/GenBank/DDBJ whole genome shotgun (WGS) entry which is preliminary data.</text>
</comment>
<dbReference type="PROSITE" id="PS51186">
    <property type="entry name" value="GNAT"/>
    <property type="match status" value="1"/>
</dbReference>
<dbReference type="InterPro" id="IPR000182">
    <property type="entry name" value="GNAT_dom"/>
</dbReference>
<dbReference type="EMBL" id="JBHRSD010000029">
    <property type="protein sequence ID" value="MFC3034039.1"/>
    <property type="molecule type" value="Genomic_DNA"/>
</dbReference>
<keyword evidence="5" id="KW-1185">Reference proteome</keyword>
<dbReference type="InterPro" id="IPR016181">
    <property type="entry name" value="Acyl_CoA_acyltransferase"/>
</dbReference>
<dbReference type="Proteomes" id="UP001595453">
    <property type="component" value="Unassembled WGS sequence"/>
</dbReference>